<dbReference type="InterPro" id="IPR015946">
    <property type="entry name" value="KH_dom-like_a/b"/>
</dbReference>
<feature type="binding site" evidence="8">
    <location>
        <begin position="184"/>
        <end position="191"/>
    </location>
    <ligand>
        <name>GTP</name>
        <dbReference type="ChEBI" id="CHEBI:37565"/>
        <label>2</label>
    </ligand>
</feature>
<evidence type="ECO:0000256" key="5">
    <source>
        <dbReference type="ARBA" id="ARBA00022741"/>
    </source>
</evidence>
<evidence type="ECO:0000256" key="3">
    <source>
        <dbReference type="ARBA" id="ARBA00022517"/>
    </source>
</evidence>
<protein>
    <recommendedName>
        <fullName evidence="2 8">GTPase Der</fullName>
    </recommendedName>
    <alternativeName>
        <fullName evidence="7 8">GTP-binding protein EngA</fullName>
    </alternativeName>
</protein>
<dbReference type="PIRSF" id="PIRSF006485">
    <property type="entry name" value="GTP-binding_EngA"/>
    <property type="match status" value="1"/>
</dbReference>
<dbReference type="PANTHER" id="PTHR43834">
    <property type="entry name" value="GTPASE DER"/>
    <property type="match status" value="1"/>
</dbReference>
<dbReference type="FunFam" id="3.40.50.300:FF:000040">
    <property type="entry name" value="GTPase Der"/>
    <property type="match status" value="1"/>
</dbReference>
<proteinExistence type="inferred from homology"/>
<dbReference type="InterPro" id="IPR031166">
    <property type="entry name" value="G_ENGA"/>
</dbReference>
<gene>
    <name evidence="8 12" type="primary">der</name>
    <name evidence="12" type="ORF">ENK44_14135</name>
</gene>
<dbReference type="EMBL" id="DRQG01000133">
    <property type="protein sequence ID" value="HGY56842.1"/>
    <property type="molecule type" value="Genomic_DNA"/>
</dbReference>
<comment type="function">
    <text evidence="8 10">GTPase that plays an essential role in the late steps of ribosome biogenesis.</text>
</comment>
<dbReference type="HAMAP" id="MF_00195">
    <property type="entry name" value="GTPase_Der"/>
    <property type="match status" value="1"/>
</dbReference>
<dbReference type="CDD" id="cd01894">
    <property type="entry name" value="EngA1"/>
    <property type="match status" value="1"/>
</dbReference>
<dbReference type="Gene3D" id="3.40.50.300">
    <property type="entry name" value="P-loop containing nucleotide triphosphate hydrolases"/>
    <property type="match status" value="2"/>
</dbReference>
<evidence type="ECO:0000256" key="1">
    <source>
        <dbReference type="ARBA" id="ARBA00008279"/>
    </source>
</evidence>
<dbReference type="InterPro" id="IPR027417">
    <property type="entry name" value="P-loop_NTPase"/>
</dbReference>
<accession>A0A7V4UF50</accession>
<dbReference type="FunFam" id="3.30.300.20:FF:000004">
    <property type="entry name" value="GTPase Der"/>
    <property type="match status" value="1"/>
</dbReference>
<dbReference type="PRINTS" id="PR00326">
    <property type="entry name" value="GTP1OBG"/>
</dbReference>
<evidence type="ECO:0000256" key="2">
    <source>
        <dbReference type="ARBA" id="ARBA00020953"/>
    </source>
</evidence>
<dbReference type="FunFam" id="3.40.50.300:FF:000057">
    <property type="entry name" value="GTPase Der"/>
    <property type="match status" value="1"/>
</dbReference>
<dbReference type="Pfam" id="PF14714">
    <property type="entry name" value="KH_dom-like"/>
    <property type="match status" value="1"/>
</dbReference>
<evidence type="ECO:0000256" key="6">
    <source>
        <dbReference type="ARBA" id="ARBA00023134"/>
    </source>
</evidence>
<feature type="domain" description="EngA-type G" evidence="11">
    <location>
        <begin position="178"/>
        <end position="353"/>
    </location>
</feature>
<organism evidence="12">
    <name type="scientific">Caldithrix abyssi</name>
    <dbReference type="NCBI Taxonomy" id="187145"/>
    <lineage>
        <taxon>Bacteria</taxon>
        <taxon>Pseudomonadati</taxon>
        <taxon>Calditrichota</taxon>
        <taxon>Calditrichia</taxon>
        <taxon>Calditrichales</taxon>
        <taxon>Calditrichaceae</taxon>
        <taxon>Caldithrix</taxon>
    </lineage>
</organism>
<sequence length="437" mass="49936">MSQPIVAIVGRPNVGKSTLFNRLIGRRKAIVDDQPGVTRDRNYETVTWAGQQFLLIDTGGYLPAADNLIDEAIREQVEIAVEEADMVLMLVDAQTGITDVDEDIARTLRTSRKETLLAVNKIDDARMDAEAGQFYRLGLGEPQPVSAMTGRQSGDLLDALTAKLKKYDIRDEEDKDLIKLAVIGRENVGKSSLVNTLLDQERSIVTDIPGTTRDSIDSILHYKKRKYLLIDTAGLKKKRRIKENVLFYSNLRTQRSIQRADVVLYMVDVHEGLSRQDVGVLNDAAAQRKGIVLLLNKWDLIEKDHRTIDEYRQDYTDRLGVLRFIPQIYVSVKNKQRLYKALDLATQVYEERKKRIPTARLNEYFLPLIENKTPPAVKGKEIKINYVTQVKANPPVFAFFSNHPKLITENYQRFLENKLREQYGFMGVPVLLSFRQK</sequence>
<dbReference type="SUPFAM" id="SSF52540">
    <property type="entry name" value="P-loop containing nucleoside triphosphate hydrolases"/>
    <property type="match status" value="2"/>
</dbReference>
<dbReference type="AlphaFoldDB" id="A0A7V4UF50"/>
<feature type="binding site" evidence="8">
    <location>
        <begin position="231"/>
        <end position="235"/>
    </location>
    <ligand>
        <name>GTP</name>
        <dbReference type="ChEBI" id="CHEBI:37565"/>
        <label>2</label>
    </ligand>
</feature>
<feature type="binding site" evidence="8">
    <location>
        <begin position="10"/>
        <end position="17"/>
    </location>
    <ligand>
        <name>GTP</name>
        <dbReference type="ChEBI" id="CHEBI:37565"/>
        <label>1</label>
    </ligand>
</feature>
<comment type="caution">
    <text evidence="12">The sequence shown here is derived from an EMBL/GenBank/DDBJ whole genome shotgun (WGS) entry which is preliminary data.</text>
</comment>
<dbReference type="GO" id="GO:0005525">
    <property type="term" value="F:GTP binding"/>
    <property type="evidence" value="ECO:0007669"/>
    <property type="project" value="UniProtKB-UniRule"/>
</dbReference>
<dbReference type="Proteomes" id="UP000885779">
    <property type="component" value="Unassembled WGS sequence"/>
</dbReference>
<evidence type="ECO:0000256" key="7">
    <source>
        <dbReference type="ARBA" id="ARBA00032345"/>
    </source>
</evidence>
<feature type="domain" description="EngA-type G" evidence="11">
    <location>
        <begin position="4"/>
        <end position="168"/>
    </location>
</feature>
<evidence type="ECO:0000259" key="11">
    <source>
        <dbReference type="PROSITE" id="PS51712"/>
    </source>
</evidence>
<comment type="subunit">
    <text evidence="8">Associates with the 50S ribosomal subunit.</text>
</comment>
<keyword evidence="6 8" id="KW-0342">GTP-binding</keyword>
<keyword evidence="4 10" id="KW-0677">Repeat</keyword>
<dbReference type="Gene3D" id="3.30.300.20">
    <property type="match status" value="1"/>
</dbReference>
<dbReference type="PROSITE" id="PS51712">
    <property type="entry name" value="G_ENGA"/>
    <property type="match status" value="2"/>
</dbReference>
<dbReference type="GO" id="GO:0043022">
    <property type="term" value="F:ribosome binding"/>
    <property type="evidence" value="ECO:0007669"/>
    <property type="project" value="TreeGrafter"/>
</dbReference>
<evidence type="ECO:0000256" key="10">
    <source>
        <dbReference type="RuleBase" id="RU004481"/>
    </source>
</evidence>
<dbReference type="InterPro" id="IPR006073">
    <property type="entry name" value="GTP-bd"/>
</dbReference>
<keyword evidence="5 8" id="KW-0547">Nucleotide-binding</keyword>
<dbReference type="InterPro" id="IPR032859">
    <property type="entry name" value="KH_dom-like"/>
</dbReference>
<dbReference type="InterPro" id="IPR005225">
    <property type="entry name" value="Small_GTP-bd"/>
</dbReference>
<reference evidence="12" key="1">
    <citation type="journal article" date="2020" name="mSystems">
        <title>Genome- and Community-Level Interaction Insights into Carbon Utilization and Element Cycling Functions of Hydrothermarchaeota in Hydrothermal Sediment.</title>
        <authorList>
            <person name="Zhou Z."/>
            <person name="Liu Y."/>
            <person name="Xu W."/>
            <person name="Pan J."/>
            <person name="Luo Z.H."/>
            <person name="Li M."/>
        </authorList>
    </citation>
    <scope>NUCLEOTIDE SEQUENCE [LARGE SCALE GENOMIC DNA]</scope>
    <source>
        <strain evidence="12">HyVt-577</strain>
    </source>
</reference>
<keyword evidence="3 8" id="KW-0690">Ribosome biogenesis</keyword>
<feature type="binding site" evidence="8">
    <location>
        <begin position="120"/>
        <end position="123"/>
    </location>
    <ligand>
        <name>GTP</name>
        <dbReference type="ChEBI" id="CHEBI:37565"/>
        <label>1</label>
    </ligand>
</feature>
<dbReference type="NCBIfam" id="TIGR00231">
    <property type="entry name" value="small_GTP"/>
    <property type="match status" value="2"/>
</dbReference>
<dbReference type="Pfam" id="PF01926">
    <property type="entry name" value="MMR_HSR1"/>
    <property type="match status" value="2"/>
</dbReference>
<feature type="binding site" evidence="8">
    <location>
        <begin position="296"/>
        <end position="299"/>
    </location>
    <ligand>
        <name>GTP</name>
        <dbReference type="ChEBI" id="CHEBI:37565"/>
        <label>2</label>
    </ligand>
</feature>
<dbReference type="NCBIfam" id="TIGR03594">
    <property type="entry name" value="GTPase_EngA"/>
    <property type="match status" value="1"/>
</dbReference>
<dbReference type="PANTHER" id="PTHR43834:SF6">
    <property type="entry name" value="GTPASE DER"/>
    <property type="match status" value="1"/>
</dbReference>
<comment type="similarity">
    <text evidence="1 8 9 10">Belongs to the TRAFAC class TrmE-Era-EngA-EngB-Septin-like GTPase superfamily. EngA (Der) GTPase family.</text>
</comment>
<evidence type="ECO:0000256" key="8">
    <source>
        <dbReference type="HAMAP-Rule" id="MF_00195"/>
    </source>
</evidence>
<dbReference type="GO" id="GO:0042254">
    <property type="term" value="P:ribosome biogenesis"/>
    <property type="evidence" value="ECO:0007669"/>
    <property type="project" value="UniProtKB-KW"/>
</dbReference>
<dbReference type="CDD" id="cd01895">
    <property type="entry name" value="EngA2"/>
    <property type="match status" value="1"/>
</dbReference>
<feature type="binding site" evidence="8">
    <location>
        <begin position="57"/>
        <end position="61"/>
    </location>
    <ligand>
        <name>GTP</name>
        <dbReference type="ChEBI" id="CHEBI:37565"/>
        <label>1</label>
    </ligand>
</feature>
<dbReference type="InterPro" id="IPR016484">
    <property type="entry name" value="GTPase_Der"/>
</dbReference>
<evidence type="ECO:0000256" key="4">
    <source>
        <dbReference type="ARBA" id="ARBA00022737"/>
    </source>
</evidence>
<name>A0A7V4UF50_CALAY</name>
<evidence type="ECO:0000313" key="12">
    <source>
        <dbReference type="EMBL" id="HGY56842.1"/>
    </source>
</evidence>
<evidence type="ECO:0000256" key="9">
    <source>
        <dbReference type="PROSITE-ProRule" id="PRU01049"/>
    </source>
</evidence>